<name>A0ACC2BMK7_DIPCM</name>
<dbReference type="Proteomes" id="UP001162992">
    <property type="component" value="Chromosome 14"/>
</dbReference>
<gene>
    <name evidence="1" type="ORF">O6H91_14G027700</name>
</gene>
<reference evidence="2" key="1">
    <citation type="journal article" date="2024" name="Proc. Natl. Acad. Sci. U.S.A.">
        <title>Extraordinary preservation of gene collinearity over three hundred million years revealed in homosporous lycophytes.</title>
        <authorList>
            <person name="Li C."/>
            <person name="Wickell D."/>
            <person name="Kuo L.Y."/>
            <person name="Chen X."/>
            <person name="Nie B."/>
            <person name="Liao X."/>
            <person name="Peng D."/>
            <person name="Ji J."/>
            <person name="Jenkins J."/>
            <person name="Williams M."/>
            <person name="Shu S."/>
            <person name="Plott C."/>
            <person name="Barry K."/>
            <person name="Rajasekar S."/>
            <person name="Grimwood J."/>
            <person name="Han X."/>
            <person name="Sun S."/>
            <person name="Hou Z."/>
            <person name="He W."/>
            <person name="Dai G."/>
            <person name="Sun C."/>
            <person name="Schmutz J."/>
            <person name="Leebens-Mack J.H."/>
            <person name="Li F.W."/>
            <person name="Wang L."/>
        </authorList>
    </citation>
    <scope>NUCLEOTIDE SEQUENCE [LARGE SCALE GENOMIC DNA]</scope>
    <source>
        <strain evidence="2">cv. PW_Plant_1</strain>
    </source>
</reference>
<protein>
    <submittedName>
        <fullName evidence="1">Uncharacterized protein</fullName>
    </submittedName>
</protein>
<comment type="caution">
    <text evidence="1">The sequence shown here is derived from an EMBL/GenBank/DDBJ whole genome shotgun (WGS) entry which is preliminary data.</text>
</comment>
<evidence type="ECO:0000313" key="1">
    <source>
        <dbReference type="EMBL" id="KAJ7530998.1"/>
    </source>
</evidence>
<dbReference type="EMBL" id="CM055105">
    <property type="protein sequence ID" value="KAJ7530998.1"/>
    <property type="molecule type" value="Genomic_DNA"/>
</dbReference>
<proteinExistence type="predicted"/>
<accession>A0ACC2BMK7</accession>
<sequence>MYEAFSCSLLDNLAENREWQATCTPWPKVPPAVKDVVKCLPTHINMKNLDMEEIKAPRLQEEKRRGLPKSSTCKPYSAKIMQAFSIYDCWSKKLLLPVTTLYAEVPRSLDGGIENNLKSSNYLKKDVLRLDQSSITREIPSYCKIVRAKRGACSLQVE</sequence>
<evidence type="ECO:0000313" key="2">
    <source>
        <dbReference type="Proteomes" id="UP001162992"/>
    </source>
</evidence>
<keyword evidence="2" id="KW-1185">Reference proteome</keyword>
<organism evidence="1 2">
    <name type="scientific">Diphasiastrum complanatum</name>
    <name type="common">Issler's clubmoss</name>
    <name type="synonym">Lycopodium complanatum</name>
    <dbReference type="NCBI Taxonomy" id="34168"/>
    <lineage>
        <taxon>Eukaryota</taxon>
        <taxon>Viridiplantae</taxon>
        <taxon>Streptophyta</taxon>
        <taxon>Embryophyta</taxon>
        <taxon>Tracheophyta</taxon>
        <taxon>Lycopodiopsida</taxon>
        <taxon>Lycopodiales</taxon>
        <taxon>Lycopodiaceae</taxon>
        <taxon>Lycopodioideae</taxon>
        <taxon>Diphasiastrum</taxon>
    </lineage>
</organism>